<dbReference type="OrthoDB" id="9255749at2"/>
<keyword evidence="2" id="KW-1185">Reference proteome</keyword>
<dbReference type="RefSeq" id="WP_119138338.1">
    <property type="nucleotide sequence ID" value="NZ_CBCSFL010000029.1"/>
</dbReference>
<evidence type="ECO:0000313" key="2">
    <source>
        <dbReference type="Proteomes" id="UP000263595"/>
    </source>
</evidence>
<dbReference type="AlphaFoldDB" id="A0A383RQ89"/>
<dbReference type="Proteomes" id="UP000263595">
    <property type="component" value="Unassembled WGS sequence"/>
</dbReference>
<reference evidence="2" key="1">
    <citation type="submission" date="2018-08" db="EMBL/GenBank/DDBJ databases">
        <authorList>
            <person name="Blom J."/>
        </authorList>
    </citation>
    <scope>NUCLEOTIDE SEQUENCE [LARGE SCALE GENOMIC DNA]</scope>
    <source>
        <strain evidence="2">CCOS 865</strain>
    </source>
</reference>
<accession>A0A383RQ89</accession>
<dbReference type="EMBL" id="UNOZ01000004">
    <property type="protein sequence ID" value="SYX88676.1"/>
    <property type="molecule type" value="Genomic_DNA"/>
</dbReference>
<proteinExistence type="predicted"/>
<protein>
    <submittedName>
        <fullName evidence="1">Uncharacterized protein</fullName>
    </submittedName>
</protein>
<gene>
    <name evidence="1" type="ORF">CCOS865_00915</name>
</gene>
<evidence type="ECO:0000313" key="1">
    <source>
        <dbReference type="EMBL" id="SYX88676.1"/>
    </source>
</evidence>
<sequence length="107" mass="12063">MPKFIDQGRDAYEFLTHDQADRTGIACARIAASLERGVDPEALAVQLTANERKNNSANPELVTVDDVHSAAKMHRLNKRRQVYPQTQATELEKVASQDEDFHPVYQN</sequence>
<organism evidence="1 2">
    <name type="scientific">Pseudomonas reidholzensis</name>
    <dbReference type="NCBI Taxonomy" id="1785162"/>
    <lineage>
        <taxon>Bacteria</taxon>
        <taxon>Pseudomonadati</taxon>
        <taxon>Pseudomonadota</taxon>
        <taxon>Gammaproteobacteria</taxon>
        <taxon>Pseudomonadales</taxon>
        <taxon>Pseudomonadaceae</taxon>
        <taxon>Pseudomonas</taxon>
    </lineage>
</organism>
<name>A0A383RQ89_9PSED</name>